<dbReference type="Proteomes" id="UP001189429">
    <property type="component" value="Unassembled WGS sequence"/>
</dbReference>
<dbReference type="EMBL" id="CAUYUJ010016954">
    <property type="protein sequence ID" value="CAK0870388.1"/>
    <property type="molecule type" value="Genomic_DNA"/>
</dbReference>
<evidence type="ECO:0000313" key="3">
    <source>
        <dbReference type="Proteomes" id="UP001189429"/>
    </source>
</evidence>
<sequence>EPPPCLAAAATGTPVDAPTKLSPRSSTSDGSTRSGSSLRDIIEAAAGGLVATSEARVHKDYLLEHAVTEYPGIIDRLRRDKLALLQRTPPKGIVSGKGAARDAAQPPAPVAAVAPPACGAAVAEAGEPRCATLTSLVATEVTPTHVDPLAADGVAKPEWSQACGLPVGQAPNSSSHPAEWAAFTRAMTGRKAYLKDVQPYLTNAKNDLFSVWLANNRDISKCLLVMKRRQIQRTTTHKGWAYMKKRDIKDNIYGGDAKKAQKAVDNAKHLGRFIVDELFPDDEEETRWWVFNSAEVSVDDIQENEDGVEVQASIRPEDAMEIGGCNGLFSLPPVGEMSQEAAKDFHARLQGWTKAKPKTTHKKEESSIVEVKADTTTEQLHEMIQTADKHASFFSKVVRTCKADGGAAETVAKCNEQLEDLEDLLQKMCMAEREAGGQSLEISQPFIDWARDQLAPHSSWVEKNKKICQYRMNAVVPEQVKKAKKVKSAK</sequence>
<protein>
    <submittedName>
        <fullName evidence="2">Uncharacterized protein</fullName>
    </submittedName>
</protein>
<comment type="caution">
    <text evidence="2">The sequence shown here is derived from an EMBL/GenBank/DDBJ whole genome shotgun (WGS) entry which is preliminary data.</text>
</comment>
<keyword evidence="3" id="KW-1185">Reference proteome</keyword>
<feature type="compositionally biased region" description="Low complexity" evidence="1">
    <location>
        <begin position="21"/>
        <end position="36"/>
    </location>
</feature>
<gene>
    <name evidence="2" type="ORF">PCOR1329_LOCUS56514</name>
</gene>
<organism evidence="2 3">
    <name type="scientific">Prorocentrum cordatum</name>
    <dbReference type="NCBI Taxonomy" id="2364126"/>
    <lineage>
        <taxon>Eukaryota</taxon>
        <taxon>Sar</taxon>
        <taxon>Alveolata</taxon>
        <taxon>Dinophyceae</taxon>
        <taxon>Prorocentrales</taxon>
        <taxon>Prorocentraceae</taxon>
        <taxon>Prorocentrum</taxon>
    </lineage>
</organism>
<feature type="non-terminal residue" evidence="2">
    <location>
        <position position="1"/>
    </location>
</feature>
<evidence type="ECO:0000256" key="1">
    <source>
        <dbReference type="SAM" id="MobiDB-lite"/>
    </source>
</evidence>
<feature type="region of interest" description="Disordered" evidence="1">
    <location>
        <begin position="1"/>
        <end position="36"/>
    </location>
</feature>
<name>A0ABN9VE25_9DINO</name>
<proteinExistence type="predicted"/>
<feature type="non-terminal residue" evidence="2">
    <location>
        <position position="490"/>
    </location>
</feature>
<accession>A0ABN9VE25</accession>
<evidence type="ECO:0000313" key="2">
    <source>
        <dbReference type="EMBL" id="CAK0870388.1"/>
    </source>
</evidence>
<reference evidence="2" key="1">
    <citation type="submission" date="2023-10" db="EMBL/GenBank/DDBJ databases">
        <authorList>
            <person name="Chen Y."/>
            <person name="Shah S."/>
            <person name="Dougan E. K."/>
            <person name="Thang M."/>
            <person name="Chan C."/>
        </authorList>
    </citation>
    <scope>NUCLEOTIDE SEQUENCE [LARGE SCALE GENOMIC DNA]</scope>
</reference>